<dbReference type="PANTHER" id="PTHR34222">
    <property type="entry name" value="GAG_PRE-INTEGRS DOMAIN-CONTAINING PROTEIN"/>
    <property type="match status" value="1"/>
</dbReference>
<feature type="non-terminal residue" evidence="1">
    <location>
        <position position="215"/>
    </location>
</feature>
<comment type="caution">
    <text evidence="1">The sequence shown here is derived from an EMBL/GenBank/DDBJ whole genome shotgun (WGS) entry which is preliminary data.</text>
</comment>
<feature type="non-terminal residue" evidence="1">
    <location>
        <position position="1"/>
    </location>
</feature>
<gene>
    <name evidence="1" type="ORF">A4A49_63700</name>
</gene>
<dbReference type="Proteomes" id="UP000187609">
    <property type="component" value="Unassembled WGS sequence"/>
</dbReference>
<reference evidence="1" key="1">
    <citation type="submission" date="2016-11" db="EMBL/GenBank/DDBJ databases">
        <title>The genome of Nicotiana attenuata.</title>
        <authorList>
            <person name="Xu S."/>
            <person name="Brockmoeller T."/>
            <person name="Gaquerel E."/>
            <person name="Navarro A."/>
            <person name="Kuhl H."/>
            <person name="Gase K."/>
            <person name="Ling Z."/>
            <person name="Zhou W."/>
            <person name="Kreitzer C."/>
            <person name="Stanke M."/>
            <person name="Tang H."/>
            <person name="Lyons E."/>
            <person name="Pandey P."/>
            <person name="Pandey S.P."/>
            <person name="Timmermann B."/>
            <person name="Baldwin I.T."/>
        </authorList>
    </citation>
    <scope>NUCLEOTIDE SEQUENCE [LARGE SCALE GENOMIC DNA]</scope>
    <source>
        <strain evidence="1">UT</strain>
    </source>
</reference>
<protein>
    <submittedName>
        <fullName evidence="1">Uncharacterized protein</fullName>
    </submittedName>
</protein>
<dbReference type="Gramene" id="OIT39817">
    <property type="protein sequence ID" value="OIT39817"/>
    <property type="gene ID" value="A4A49_63700"/>
</dbReference>
<evidence type="ECO:0000313" key="1">
    <source>
        <dbReference type="EMBL" id="OIT39817.1"/>
    </source>
</evidence>
<accession>A0A314LFB0</accession>
<name>A0A314LFB0_NICAT</name>
<sequence length="215" mass="24358">ILMMNPLPSLARAFSILIQEEKEREVKPNSQTNYNQQPNFADNAGYTSYNQQGNRIGNSNYRGGYSESRPRPFCDYCKKPGHTKERCYKLHGYPQGSRFNKGKRIVANVHGGYMEGQDGDSGQVQEHDRTMQNLTKEQYNQLLSILENFHAGNGENKMKEGAVNFADISACSTSFDSGAKSNECFRSIDDSWILDSRVSNHMTYNKSMLTNIKTL</sequence>
<dbReference type="AlphaFoldDB" id="A0A314LFB0"/>
<dbReference type="EMBL" id="MJEQ01000077">
    <property type="protein sequence ID" value="OIT39817.1"/>
    <property type="molecule type" value="Genomic_DNA"/>
</dbReference>
<dbReference type="PANTHER" id="PTHR34222:SF89">
    <property type="match status" value="1"/>
</dbReference>
<organism evidence="1 2">
    <name type="scientific">Nicotiana attenuata</name>
    <name type="common">Coyote tobacco</name>
    <dbReference type="NCBI Taxonomy" id="49451"/>
    <lineage>
        <taxon>Eukaryota</taxon>
        <taxon>Viridiplantae</taxon>
        <taxon>Streptophyta</taxon>
        <taxon>Embryophyta</taxon>
        <taxon>Tracheophyta</taxon>
        <taxon>Spermatophyta</taxon>
        <taxon>Magnoliopsida</taxon>
        <taxon>eudicotyledons</taxon>
        <taxon>Gunneridae</taxon>
        <taxon>Pentapetalae</taxon>
        <taxon>asterids</taxon>
        <taxon>lamiids</taxon>
        <taxon>Solanales</taxon>
        <taxon>Solanaceae</taxon>
        <taxon>Nicotianoideae</taxon>
        <taxon>Nicotianeae</taxon>
        <taxon>Nicotiana</taxon>
    </lineage>
</organism>
<evidence type="ECO:0000313" key="2">
    <source>
        <dbReference type="Proteomes" id="UP000187609"/>
    </source>
</evidence>
<proteinExistence type="predicted"/>
<keyword evidence="2" id="KW-1185">Reference proteome</keyword>